<dbReference type="EMBL" id="JAEPRE010000002">
    <property type="protein sequence ID" value="KAG2237817.1"/>
    <property type="molecule type" value="Genomic_DNA"/>
</dbReference>
<proteinExistence type="predicted"/>
<dbReference type="Proteomes" id="UP000613177">
    <property type="component" value="Unassembled WGS sequence"/>
</dbReference>
<dbReference type="AlphaFoldDB" id="A0A8H7W051"/>
<comment type="caution">
    <text evidence="2">The sequence shown here is derived from an EMBL/GenBank/DDBJ whole genome shotgun (WGS) entry which is preliminary data.</text>
</comment>
<dbReference type="InterPro" id="IPR003516">
    <property type="entry name" value="FANCA"/>
</dbReference>
<evidence type="ECO:0000313" key="2">
    <source>
        <dbReference type="EMBL" id="KAG2237817.1"/>
    </source>
</evidence>
<dbReference type="GO" id="GO:0036297">
    <property type="term" value="P:interstrand cross-link repair"/>
    <property type="evidence" value="ECO:0007669"/>
    <property type="project" value="InterPro"/>
</dbReference>
<dbReference type="InterPro" id="IPR055386">
    <property type="entry name" value="FANCA_helical"/>
</dbReference>
<reference evidence="2" key="1">
    <citation type="submission" date="2021-01" db="EMBL/GenBank/DDBJ databases">
        <title>Metabolic potential, ecology and presence of endohyphal bacteria is reflected in genomic diversity of Mucoromycotina.</title>
        <authorList>
            <person name="Muszewska A."/>
            <person name="Okrasinska A."/>
            <person name="Steczkiewicz K."/>
            <person name="Drgas O."/>
            <person name="Orlowska M."/>
            <person name="Perlinska-Lenart U."/>
            <person name="Aleksandrzak-Piekarczyk T."/>
            <person name="Szatraj K."/>
            <person name="Zielenkiewicz U."/>
            <person name="Pilsyk S."/>
            <person name="Malc E."/>
            <person name="Mieczkowski P."/>
            <person name="Kruszewska J.S."/>
            <person name="Biernat P."/>
            <person name="Pawlowska J."/>
        </authorList>
    </citation>
    <scope>NUCLEOTIDE SEQUENCE</scope>
    <source>
        <strain evidence="2">WA0000018081</strain>
    </source>
</reference>
<evidence type="ECO:0000259" key="1">
    <source>
        <dbReference type="Pfam" id="PF24781"/>
    </source>
</evidence>
<dbReference type="GO" id="GO:0043240">
    <property type="term" value="C:Fanconi anaemia nuclear complex"/>
    <property type="evidence" value="ECO:0007669"/>
    <property type="project" value="InterPro"/>
</dbReference>
<accession>A0A8H7W051</accession>
<sequence>MPKIPVTREIFLKRLDQDNIQWTLTNYHEKIEHCNVHVPSDVTLTTIDIAKKFIKLMNNTNNKQAKIDEIVKDIKRLYNTVSFSTRMFIDYVIEQVSNMTSLLITYYEVSVQLDVLALSTRALLTHIPQIDELLCELFYYQDKVGEAYIQALDEKTLNEIFVQDGKQFLNWSGLMKEENIRRLLCILKYYTKTMKKDQCLNLLLRLQTITTEDVNKRYLGLIERAKEFIFVPNKMSTKQSDTFIIKAPVLQFLSTWFSEFEYDSTLKLSEFTLNVIFSSTESNEHAFDISLLLYIYNIGCKQLSLDGKDVTQINDIIEILNSASTKSLEQDSSGALAAILTFAQFTFEQMHEAIGYTYPSWFQKLNTVFINIMQQLIPYELASVLQIHGKALHGCFNIPNADVYVSAVKKRLLELGVDSMFKKYPQSMKIPVQSSTVIIEDDISNILSQFMLRGEAVPHSLLSASVFRRAWFISTFLPKLFSWDNQSEIKARDKLIEALRKDKKIPDAMYHDFVQKKK</sequence>
<name>A0A8H7W051_9FUNG</name>
<dbReference type="Pfam" id="PF24781">
    <property type="entry name" value="FANCA_helical"/>
    <property type="match status" value="1"/>
</dbReference>
<protein>
    <recommendedName>
        <fullName evidence="1">Fanconi anaemia group A protein helical domain-containing protein</fullName>
    </recommendedName>
</protein>
<feature type="domain" description="Fanconi anaemia group A protein helical" evidence="1">
    <location>
        <begin position="440"/>
        <end position="515"/>
    </location>
</feature>
<dbReference type="PANTHER" id="PTHR12047">
    <property type="entry name" value="FANCONI ANEMIA GROUP A PROTEIN"/>
    <property type="match status" value="1"/>
</dbReference>
<evidence type="ECO:0000313" key="3">
    <source>
        <dbReference type="Proteomes" id="UP000613177"/>
    </source>
</evidence>
<organism evidence="2 3">
    <name type="scientific">Thamnidium elegans</name>
    <dbReference type="NCBI Taxonomy" id="101142"/>
    <lineage>
        <taxon>Eukaryota</taxon>
        <taxon>Fungi</taxon>
        <taxon>Fungi incertae sedis</taxon>
        <taxon>Mucoromycota</taxon>
        <taxon>Mucoromycotina</taxon>
        <taxon>Mucoromycetes</taxon>
        <taxon>Mucorales</taxon>
        <taxon>Mucorineae</taxon>
        <taxon>Mucoraceae</taxon>
        <taxon>Thamnidium</taxon>
    </lineage>
</organism>
<dbReference type="PANTHER" id="PTHR12047:SF2">
    <property type="entry name" value="FANCONI ANEMIA GROUP A PROTEIN"/>
    <property type="match status" value="1"/>
</dbReference>
<gene>
    <name evidence="2" type="ORF">INT48_002118</name>
</gene>
<keyword evidence="3" id="KW-1185">Reference proteome</keyword>